<dbReference type="InterPro" id="IPR001870">
    <property type="entry name" value="B30.2/SPRY"/>
</dbReference>
<evidence type="ECO:0000256" key="2">
    <source>
        <dbReference type="ARBA" id="ARBA00022833"/>
    </source>
</evidence>
<dbReference type="SMART" id="SM00336">
    <property type="entry name" value="BBOX"/>
    <property type="match status" value="1"/>
</dbReference>
<gene>
    <name evidence="4" type="ORF">Cadr_000026566</name>
</gene>
<evidence type="ECO:0000313" key="4">
    <source>
        <dbReference type="EMBL" id="KAB1257678.1"/>
    </source>
</evidence>
<dbReference type="AlphaFoldDB" id="A0A5N4CFI5"/>
<sequence length="462" mass="53577">MSKRLPSQLEQKIPEDACCEKHLEPPQLFCGDDQMMLCDKYFQYQEHKNHTVYGLQETAENYRKLFQEILTTLKEKLEVAKSMLADEQERMVMMQMDSGYRYLSVVFNLKSVMSISMMKEEEQNFKEMIESEYRISFQLMIEENMVNLQGLQRYVFNLNLREANQNQPMQFATELREKFQEILQRLNNLGRENMSKLKESEVRLSEHTCSLQKIIAELEKKCGQSTSALLQNARYALERSESLLLQCLEPAQITDLNLCQITGMSKMLKVLQRPITLDHRTAHPCLVLSEDLRSVRLRNVQQDMSGHPERFDFSAAVLGVESFTSGRHYWEVDVEKATQWQLGIYGGFAYRNDSRDKVLLTGTMMGTDYIFWTFPPLRRVSLRERVHSVGVFLNYEYGQVSFYDVTNRSLIYNFSGLTFQGALRPIFSLCVPNGRMNSDSLSICLPHVSFCNGTVSPQSSLV</sequence>
<dbReference type="Pfam" id="PF00643">
    <property type="entry name" value="zf-B_box"/>
    <property type="match status" value="1"/>
</dbReference>
<proteinExistence type="predicted"/>
<dbReference type="InterPro" id="IPR003879">
    <property type="entry name" value="Butyrophylin_SPRY"/>
</dbReference>
<name>A0A5N4CFI5_CAMDR</name>
<evidence type="ECO:0000256" key="1">
    <source>
        <dbReference type="ARBA" id="ARBA00022771"/>
    </source>
</evidence>
<dbReference type="SUPFAM" id="SSF57845">
    <property type="entry name" value="B-box zinc-binding domain"/>
    <property type="match status" value="1"/>
</dbReference>
<dbReference type="SUPFAM" id="SSF49899">
    <property type="entry name" value="Concanavalin A-like lectins/glucanases"/>
    <property type="match status" value="1"/>
</dbReference>
<keyword evidence="2" id="KW-0862">Zinc</keyword>
<evidence type="ECO:0000313" key="5">
    <source>
        <dbReference type="Proteomes" id="UP000299084"/>
    </source>
</evidence>
<dbReference type="InterPro" id="IPR006574">
    <property type="entry name" value="PRY"/>
</dbReference>
<keyword evidence="1" id="KW-0863">Zinc-finger</keyword>
<feature type="domain" description="B30.2/SPRY" evidence="3">
    <location>
        <begin position="255"/>
        <end position="450"/>
    </location>
</feature>
<dbReference type="PROSITE" id="PS50188">
    <property type="entry name" value="B302_SPRY"/>
    <property type="match status" value="1"/>
</dbReference>
<keyword evidence="5" id="KW-1185">Reference proteome</keyword>
<dbReference type="InterPro" id="IPR013320">
    <property type="entry name" value="ConA-like_dom_sf"/>
</dbReference>
<dbReference type="InterPro" id="IPR003877">
    <property type="entry name" value="SPRY_dom"/>
</dbReference>
<dbReference type="SMART" id="SM00589">
    <property type="entry name" value="PRY"/>
    <property type="match status" value="1"/>
</dbReference>
<protein>
    <submittedName>
        <fullName evidence="4">Putative E3 ubiquitin-protein ligase TRIML2</fullName>
    </submittedName>
</protein>
<dbReference type="InterPro" id="IPR043136">
    <property type="entry name" value="B30.2/SPRY_sf"/>
</dbReference>
<evidence type="ECO:0000259" key="3">
    <source>
        <dbReference type="PROSITE" id="PS50188"/>
    </source>
</evidence>
<dbReference type="Gene3D" id="3.30.160.60">
    <property type="entry name" value="Classic Zinc Finger"/>
    <property type="match status" value="1"/>
</dbReference>
<dbReference type="CDD" id="cd13733">
    <property type="entry name" value="SPRY_PRY_C-I_1"/>
    <property type="match status" value="1"/>
</dbReference>
<dbReference type="Gene3D" id="2.60.120.920">
    <property type="match status" value="1"/>
</dbReference>
<dbReference type="EMBL" id="JWIN03000026">
    <property type="protein sequence ID" value="KAB1257678.1"/>
    <property type="molecule type" value="Genomic_DNA"/>
</dbReference>
<keyword evidence="1" id="KW-0479">Metal-binding</keyword>
<dbReference type="STRING" id="9838.ENSCDRP00005030154"/>
<organism evidence="4 5">
    <name type="scientific">Camelus dromedarius</name>
    <name type="common">Dromedary</name>
    <name type="synonym">Arabian camel</name>
    <dbReference type="NCBI Taxonomy" id="9838"/>
    <lineage>
        <taxon>Eukaryota</taxon>
        <taxon>Metazoa</taxon>
        <taxon>Chordata</taxon>
        <taxon>Craniata</taxon>
        <taxon>Vertebrata</taxon>
        <taxon>Euteleostomi</taxon>
        <taxon>Mammalia</taxon>
        <taxon>Eutheria</taxon>
        <taxon>Laurasiatheria</taxon>
        <taxon>Artiodactyla</taxon>
        <taxon>Tylopoda</taxon>
        <taxon>Camelidae</taxon>
        <taxon>Camelus</taxon>
    </lineage>
</organism>
<dbReference type="Pfam" id="PF00622">
    <property type="entry name" value="SPRY"/>
    <property type="match status" value="1"/>
</dbReference>
<dbReference type="PANTHER" id="PTHR24103">
    <property type="entry name" value="E3 UBIQUITIN-PROTEIN LIGASE TRIM"/>
    <property type="match status" value="1"/>
</dbReference>
<accession>A0A5N4CFI5</accession>
<dbReference type="Pfam" id="PF13765">
    <property type="entry name" value="PRY"/>
    <property type="match status" value="1"/>
</dbReference>
<dbReference type="SMART" id="SM00449">
    <property type="entry name" value="SPRY"/>
    <property type="match status" value="1"/>
</dbReference>
<dbReference type="GO" id="GO:0008270">
    <property type="term" value="F:zinc ion binding"/>
    <property type="evidence" value="ECO:0007669"/>
    <property type="project" value="UniProtKB-KW"/>
</dbReference>
<comment type="caution">
    <text evidence="4">The sequence shown here is derived from an EMBL/GenBank/DDBJ whole genome shotgun (WGS) entry which is preliminary data.</text>
</comment>
<dbReference type="InterPro" id="IPR000315">
    <property type="entry name" value="Znf_B-box"/>
</dbReference>
<dbReference type="FunFam" id="2.60.120.920:FF:000004">
    <property type="entry name" value="Butyrophilin subfamily 1 member A1"/>
    <property type="match status" value="1"/>
</dbReference>
<reference evidence="4 5" key="1">
    <citation type="journal article" date="2019" name="Mol. Ecol. Resour.">
        <title>Improving Illumina assemblies with Hi-C and long reads: an example with the North African dromedary.</title>
        <authorList>
            <person name="Elbers J.P."/>
            <person name="Rogers M.F."/>
            <person name="Perelman P.L."/>
            <person name="Proskuryakova A.A."/>
            <person name="Serdyukova N.A."/>
            <person name="Johnson W.E."/>
            <person name="Horin P."/>
            <person name="Corander J."/>
            <person name="Murphy D."/>
            <person name="Burger P.A."/>
        </authorList>
    </citation>
    <scope>NUCLEOTIDE SEQUENCE [LARGE SCALE GENOMIC DNA]</scope>
    <source>
        <strain evidence="4">Drom800</strain>
        <tissue evidence="4">Blood</tissue>
    </source>
</reference>
<dbReference type="PRINTS" id="PR01407">
    <property type="entry name" value="BUTYPHLNCDUF"/>
</dbReference>
<dbReference type="Proteomes" id="UP000299084">
    <property type="component" value="Unassembled WGS sequence"/>
</dbReference>
<dbReference type="InterPro" id="IPR050143">
    <property type="entry name" value="TRIM/RBCC"/>
</dbReference>